<dbReference type="InterPro" id="IPR011459">
    <property type="entry name" value="DUF1565"/>
</dbReference>
<dbReference type="AlphaFoldDB" id="A0A813XN55"/>
<feature type="chain" id="PRO_5032632223" description="DUF1565 domain-containing protein" evidence="1">
    <location>
        <begin position="22"/>
        <end position="840"/>
    </location>
</feature>
<comment type="caution">
    <text evidence="3">The sequence shown here is derived from an EMBL/GenBank/DDBJ whole genome shotgun (WGS) entry which is preliminary data.</text>
</comment>
<gene>
    <name evidence="3" type="ORF">VCS650_LOCUS7543</name>
</gene>
<dbReference type="Pfam" id="PF07602">
    <property type="entry name" value="DUF1565"/>
    <property type="match status" value="1"/>
</dbReference>
<accession>A0A813XN55</accession>
<evidence type="ECO:0000259" key="2">
    <source>
        <dbReference type="Pfam" id="PF07602"/>
    </source>
</evidence>
<organism evidence="3 4">
    <name type="scientific">Adineta steineri</name>
    <dbReference type="NCBI Taxonomy" id="433720"/>
    <lineage>
        <taxon>Eukaryota</taxon>
        <taxon>Metazoa</taxon>
        <taxon>Spiralia</taxon>
        <taxon>Gnathifera</taxon>
        <taxon>Rotifera</taxon>
        <taxon>Eurotatoria</taxon>
        <taxon>Bdelloidea</taxon>
        <taxon>Adinetida</taxon>
        <taxon>Adinetidae</taxon>
        <taxon>Adineta</taxon>
    </lineage>
</organism>
<dbReference type="OrthoDB" id="5949092at2759"/>
<dbReference type="InterPro" id="IPR011050">
    <property type="entry name" value="Pectin_lyase_fold/virulence"/>
</dbReference>
<feature type="domain" description="DUF1565" evidence="2">
    <location>
        <begin position="462"/>
        <end position="581"/>
    </location>
</feature>
<protein>
    <recommendedName>
        <fullName evidence="2">DUF1565 domain-containing protein</fullName>
    </recommendedName>
</protein>
<sequence>MNLRLVVLIGIILTCFSYTNCTFKYSAESYHSLYSPVGNPNISPEYDCALRAFTIEMAAYIAPQAVKMNWTTLAQSAFQMNQCNNTLYSTYQPYNHHHKTFNTPLKTNQQTCLRKIFVHDIKGNDLFDGTFEQPKKTIQAALSLTRILRTGYSNENILCIIIRGGTYYLGTNATSTSSQIGAIALTSNDSNLIIENYENERVVLSGGTLLQLQWSRHTKTSQGRKIMKAQLPSSLNLDQFNELYIDGRRAIVAKYPNGDPSTQGLYAKDPGFSYDSQSWISPIHNPSVEIHIQEPYRNGTVFTNYQLGVGGSASVFNPPTNFWSTASPPQGNNYVVPRGLIVKNDALPHIRNWSEPTTGLVHAFHSGYWGSWIFEIASVNTSQNTIMFGRGGFQEARGSDSGGAFYISNIFEELDSPNEWFLDKQTRTLYFMPNETMPDVFVASQIPCLISVSGSSIESSVRNVIIRGLIMTETSSTYMKDFMVPSGGDWSVHRGGTIYLTNTKSITITHNLFTQVGSNGIAVIDYNDETQITLNEFVWLGESGIVLVGSTNGIDGFSVVSQPANTRIESNLIHESGIYVKQSSPVLISVSRSVSVIRNLMFNMPRAAINVNDGFYGNHTISYNVIFNTVRETSDHGPINTWDRQPFLSDAVQSNVPSLWQHTSYIHHNVLYNNYNSFYPIDHDDGSCFYEDSYNFQVYGGKKNYLGHSKMDHHEIYVYPDTKSSQGTGVCIADQAPSRGSSGWNEVWIENTCILYNSSVPYNIWNCDTANLFVPSLASNKIYIPSGTQVAFTCNVNGTSAQLSLDQWQSYGLDIGTTVQSAPNIQTIVQWGREMLQNTI</sequence>
<dbReference type="EMBL" id="CAJNON010000048">
    <property type="protein sequence ID" value="CAF0867628.1"/>
    <property type="molecule type" value="Genomic_DNA"/>
</dbReference>
<dbReference type="PANTHER" id="PTHR36453:SF1">
    <property type="entry name" value="RIGHT HANDED BETA HELIX DOMAIN-CONTAINING PROTEIN"/>
    <property type="match status" value="1"/>
</dbReference>
<reference evidence="3" key="1">
    <citation type="submission" date="2021-02" db="EMBL/GenBank/DDBJ databases">
        <authorList>
            <person name="Nowell W R."/>
        </authorList>
    </citation>
    <scope>NUCLEOTIDE SEQUENCE</scope>
</reference>
<keyword evidence="1" id="KW-0732">Signal</keyword>
<dbReference type="PANTHER" id="PTHR36453">
    <property type="entry name" value="SECRETED PROTEIN-RELATED"/>
    <property type="match status" value="1"/>
</dbReference>
<name>A0A813XN55_9BILA</name>
<dbReference type="InterPro" id="IPR012334">
    <property type="entry name" value="Pectin_lyas_fold"/>
</dbReference>
<dbReference type="Proteomes" id="UP000663891">
    <property type="component" value="Unassembled WGS sequence"/>
</dbReference>
<proteinExistence type="predicted"/>
<evidence type="ECO:0000313" key="3">
    <source>
        <dbReference type="EMBL" id="CAF0867628.1"/>
    </source>
</evidence>
<evidence type="ECO:0000256" key="1">
    <source>
        <dbReference type="SAM" id="SignalP"/>
    </source>
</evidence>
<feature type="signal peptide" evidence="1">
    <location>
        <begin position="1"/>
        <end position="21"/>
    </location>
</feature>
<evidence type="ECO:0000313" key="4">
    <source>
        <dbReference type="Proteomes" id="UP000663891"/>
    </source>
</evidence>
<dbReference type="Gene3D" id="2.160.20.10">
    <property type="entry name" value="Single-stranded right-handed beta-helix, Pectin lyase-like"/>
    <property type="match status" value="2"/>
</dbReference>
<dbReference type="SUPFAM" id="SSF51126">
    <property type="entry name" value="Pectin lyase-like"/>
    <property type="match status" value="1"/>
</dbReference>